<sequence length="83" mass="9937">MCLIETRQHKRDCIQIADDKEFPLKLRGKITDKEFFQATTWSKTQFLTEVSNNHFFGFMKCLKELYSDLELEFFYLPPTSMCI</sequence>
<evidence type="ECO:0000313" key="2">
    <source>
        <dbReference type="Proteomes" id="UP000789342"/>
    </source>
</evidence>
<comment type="caution">
    <text evidence="1">The sequence shown here is derived from an EMBL/GenBank/DDBJ whole genome shotgun (WGS) entry which is preliminary data.</text>
</comment>
<dbReference type="Proteomes" id="UP000789342">
    <property type="component" value="Unassembled WGS sequence"/>
</dbReference>
<dbReference type="EMBL" id="CAJVPV010015667">
    <property type="protein sequence ID" value="CAG8693471.1"/>
    <property type="molecule type" value="Genomic_DNA"/>
</dbReference>
<keyword evidence="2" id="KW-1185">Reference proteome</keyword>
<accession>A0A9N9HMH0</accession>
<dbReference type="AlphaFoldDB" id="A0A9N9HMH0"/>
<evidence type="ECO:0000313" key="1">
    <source>
        <dbReference type="EMBL" id="CAG8693471.1"/>
    </source>
</evidence>
<feature type="non-terminal residue" evidence="1">
    <location>
        <position position="83"/>
    </location>
</feature>
<protein>
    <submittedName>
        <fullName evidence="1">1520_t:CDS:1</fullName>
    </submittedName>
</protein>
<gene>
    <name evidence="1" type="ORF">AMORRO_LOCUS11745</name>
</gene>
<name>A0A9N9HMH0_9GLOM</name>
<feature type="non-terminal residue" evidence="1">
    <location>
        <position position="1"/>
    </location>
</feature>
<reference evidence="1" key="1">
    <citation type="submission" date="2021-06" db="EMBL/GenBank/DDBJ databases">
        <authorList>
            <person name="Kallberg Y."/>
            <person name="Tangrot J."/>
            <person name="Rosling A."/>
        </authorList>
    </citation>
    <scope>NUCLEOTIDE SEQUENCE</scope>
    <source>
        <strain evidence="1">CL551</strain>
    </source>
</reference>
<proteinExistence type="predicted"/>
<organism evidence="1 2">
    <name type="scientific">Acaulospora morrowiae</name>
    <dbReference type="NCBI Taxonomy" id="94023"/>
    <lineage>
        <taxon>Eukaryota</taxon>
        <taxon>Fungi</taxon>
        <taxon>Fungi incertae sedis</taxon>
        <taxon>Mucoromycota</taxon>
        <taxon>Glomeromycotina</taxon>
        <taxon>Glomeromycetes</taxon>
        <taxon>Diversisporales</taxon>
        <taxon>Acaulosporaceae</taxon>
        <taxon>Acaulospora</taxon>
    </lineage>
</organism>